<organism evidence="1 2">
    <name type="scientific">Croceitalea dokdonensis DOKDO 023</name>
    <dbReference type="NCBI Taxonomy" id="1300341"/>
    <lineage>
        <taxon>Bacteria</taxon>
        <taxon>Pseudomonadati</taxon>
        <taxon>Bacteroidota</taxon>
        <taxon>Flavobacteriia</taxon>
        <taxon>Flavobacteriales</taxon>
        <taxon>Flavobacteriaceae</taxon>
        <taxon>Croceitalea</taxon>
    </lineage>
</organism>
<dbReference type="EMBL" id="LDJX01000003">
    <property type="protein sequence ID" value="KPM32180.1"/>
    <property type="molecule type" value="Genomic_DNA"/>
</dbReference>
<comment type="caution">
    <text evidence="1">The sequence shown here is derived from an EMBL/GenBank/DDBJ whole genome shotgun (WGS) entry which is preliminary data.</text>
</comment>
<evidence type="ECO:0000313" key="2">
    <source>
        <dbReference type="Proteomes" id="UP000050280"/>
    </source>
</evidence>
<reference evidence="1 2" key="1">
    <citation type="submission" date="2015-09" db="EMBL/GenBank/DDBJ databases">
        <title>Genome sequence of the marine flavobacterium Croceitalea dokdonensis DOKDO 023 that contains proton- and sodium-pumping rhodopsins.</title>
        <authorList>
            <person name="Kwon S.-K."/>
            <person name="Lee H.K."/>
            <person name="Kwak M.-J."/>
            <person name="Kim J.F."/>
        </authorList>
    </citation>
    <scope>NUCLEOTIDE SEQUENCE [LARGE SCALE GENOMIC DNA]</scope>
    <source>
        <strain evidence="1 2">DOKDO 023</strain>
    </source>
</reference>
<dbReference type="Proteomes" id="UP000050280">
    <property type="component" value="Unassembled WGS sequence"/>
</dbReference>
<dbReference type="AlphaFoldDB" id="A0A0N8H424"/>
<sequence>MKVEEAFLLPMNHPNNGNAFLRGFVTVGFTQDSATTNYQFLRYKASTQ</sequence>
<gene>
    <name evidence="1" type="ORF">I595_1829</name>
</gene>
<keyword evidence="2" id="KW-1185">Reference proteome</keyword>
<name>A0A0N8H424_9FLAO</name>
<accession>A0A0N8H424</accession>
<proteinExistence type="predicted"/>
<evidence type="ECO:0000313" key="1">
    <source>
        <dbReference type="EMBL" id="KPM32180.1"/>
    </source>
</evidence>
<protein>
    <submittedName>
        <fullName evidence="1">Uncharacterized protein</fullName>
    </submittedName>
</protein>